<proteinExistence type="predicted"/>
<name>A0A8T2WYZ5_POPDE</name>
<comment type="caution">
    <text evidence="1">The sequence shown here is derived from an EMBL/GenBank/DDBJ whole genome shotgun (WGS) entry which is preliminary data.</text>
</comment>
<keyword evidence="2" id="KW-1185">Reference proteome</keyword>
<evidence type="ECO:0000313" key="1">
    <source>
        <dbReference type="EMBL" id="KAH8486108.1"/>
    </source>
</evidence>
<reference evidence="1" key="1">
    <citation type="journal article" date="2021" name="J. Hered.">
        <title>Genome Assembly of Salicaceae Populus deltoides (Eastern Cottonwood) I-69 Based on Nanopore Sequencing and Hi-C Technologies.</title>
        <authorList>
            <person name="Bai S."/>
            <person name="Wu H."/>
            <person name="Zhang J."/>
            <person name="Pan Z."/>
            <person name="Zhao W."/>
            <person name="Li Z."/>
            <person name="Tong C."/>
        </authorList>
    </citation>
    <scope>NUCLEOTIDE SEQUENCE</scope>
    <source>
        <tissue evidence="1">Leaf</tissue>
    </source>
</reference>
<gene>
    <name evidence="1" type="ORF">H0E87_027544</name>
</gene>
<dbReference type="AlphaFoldDB" id="A0A8T2WYZ5"/>
<dbReference type="Proteomes" id="UP000807159">
    <property type="component" value="Chromosome 16"/>
</dbReference>
<protein>
    <submittedName>
        <fullName evidence="1">Uncharacterized protein</fullName>
    </submittedName>
</protein>
<organism evidence="1 2">
    <name type="scientific">Populus deltoides</name>
    <name type="common">Eastern poplar</name>
    <name type="synonym">Eastern cottonwood</name>
    <dbReference type="NCBI Taxonomy" id="3696"/>
    <lineage>
        <taxon>Eukaryota</taxon>
        <taxon>Viridiplantae</taxon>
        <taxon>Streptophyta</taxon>
        <taxon>Embryophyta</taxon>
        <taxon>Tracheophyta</taxon>
        <taxon>Spermatophyta</taxon>
        <taxon>Magnoliopsida</taxon>
        <taxon>eudicotyledons</taxon>
        <taxon>Gunneridae</taxon>
        <taxon>Pentapetalae</taxon>
        <taxon>rosids</taxon>
        <taxon>fabids</taxon>
        <taxon>Malpighiales</taxon>
        <taxon>Salicaceae</taxon>
        <taxon>Saliceae</taxon>
        <taxon>Populus</taxon>
    </lineage>
</organism>
<dbReference type="EMBL" id="JACEGQ020000016">
    <property type="protein sequence ID" value="KAH8486108.1"/>
    <property type="molecule type" value="Genomic_DNA"/>
</dbReference>
<evidence type="ECO:0000313" key="2">
    <source>
        <dbReference type="Proteomes" id="UP000807159"/>
    </source>
</evidence>
<accession>A0A8T2WYZ5</accession>
<sequence length="116" mass="13580">METKKKHVSLGRFSVVKASRIQTEFSVKDHFLSLAEGLADENEQKDIDFKQERKIKYRGREECFKFGYKRNGRRLEREDLFVHDGDLDVSYSVIGSNLSLEKCNDVLKWLEKCSSD</sequence>